<dbReference type="RefSeq" id="WP_216873963.1">
    <property type="nucleotide sequence ID" value="NZ_JAERQM010000002.1"/>
</dbReference>
<dbReference type="InterPro" id="IPR002514">
    <property type="entry name" value="Transposase_8"/>
</dbReference>
<accession>A0ABS6H693</accession>
<name>A0ABS6H693_9PROT</name>
<dbReference type="NCBIfam" id="NF047595">
    <property type="entry name" value="IS66_ISRel24_TnpA"/>
    <property type="match status" value="1"/>
</dbReference>
<protein>
    <submittedName>
        <fullName evidence="1">Transposase</fullName>
    </submittedName>
</protein>
<keyword evidence="2" id="KW-1185">Reference proteome</keyword>
<dbReference type="PANTHER" id="PTHR37936:SF3">
    <property type="entry name" value="TRANSPOSASE INSC FOR INSERTION ELEMENT IS2A-RELATED"/>
    <property type="match status" value="1"/>
</dbReference>
<proteinExistence type="predicted"/>
<reference evidence="1 2" key="1">
    <citation type="submission" date="2021-01" db="EMBL/GenBank/DDBJ databases">
        <title>Roseomonas sp. nov, a bacterium isolated from an oil production mixture in Yumen Oilfield.</title>
        <authorList>
            <person name="Wu D."/>
        </authorList>
    </citation>
    <scope>NUCLEOTIDE SEQUENCE [LARGE SCALE GENOMIC DNA]</scope>
    <source>
        <strain evidence="1 2">ROY-5-3</strain>
    </source>
</reference>
<dbReference type="PANTHER" id="PTHR37936">
    <property type="entry name" value="TRANSPOSASE INSC FOR INSERTION ELEMENT IS2A-RELATED"/>
    <property type="match status" value="1"/>
</dbReference>
<comment type="caution">
    <text evidence="1">The sequence shown here is derived from an EMBL/GenBank/DDBJ whole genome shotgun (WGS) entry which is preliminary data.</text>
</comment>
<organism evidence="1 2">
    <name type="scientific">Falsiroseomonas oleicola</name>
    <dbReference type="NCBI Taxonomy" id="2801474"/>
    <lineage>
        <taxon>Bacteria</taxon>
        <taxon>Pseudomonadati</taxon>
        <taxon>Pseudomonadota</taxon>
        <taxon>Alphaproteobacteria</taxon>
        <taxon>Acetobacterales</taxon>
        <taxon>Roseomonadaceae</taxon>
        <taxon>Falsiroseomonas</taxon>
    </lineage>
</organism>
<dbReference type="Proteomes" id="UP000689967">
    <property type="component" value="Unassembled WGS sequence"/>
</dbReference>
<gene>
    <name evidence="1" type="ORF">JJQ90_07305</name>
</gene>
<evidence type="ECO:0000313" key="2">
    <source>
        <dbReference type="Proteomes" id="UP000689967"/>
    </source>
</evidence>
<dbReference type="Pfam" id="PF01527">
    <property type="entry name" value="HTH_Tnp_1"/>
    <property type="match status" value="1"/>
</dbReference>
<sequence>MSEVISVVARRRRWPVEQKLALVEELSRPGASVAAVADRHGMSRSLLFDWRRQVREGTMPGVVRADGAPTLVPVRVVEAAASRQAPCAPLPSRGPVVRPGKAAAMVEVVLTNGRVLRVSEMIRPEVLGRLAAALDA</sequence>
<evidence type="ECO:0000313" key="1">
    <source>
        <dbReference type="EMBL" id="MBU8543508.1"/>
    </source>
</evidence>
<dbReference type="EMBL" id="JAERQM010000002">
    <property type="protein sequence ID" value="MBU8543508.1"/>
    <property type="molecule type" value="Genomic_DNA"/>
</dbReference>